<reference evidence="13 14" key="1">
    <citation type="submission" date="2019-01" db="EMBL/GenBank/DDBJ databases">
        <title>Draft genomes of a novel of Aminipila strains.</title>
        <authorList>
            <person name="Ma S."/>
        </authorList>
    </citation>
    <scope>NUCLEOTIDE SEQUENCE [LARGE SCALE GENOMIC DNA]</scope>
    <source>
        <strain evidence="14">JN-39</strain>
    </source>
</reference>
<dbReference type="Proteomes" id="UP000287601">
    <property type="component" value="Chromosome"/>
</dbReference>
<dbReference type="EMBL" id="CP035281">
    <property type="protein sequence ID" value="QAT43877.1"/>
    <property type="molecule type" value="Genomic_DNA"/>
</dbReference>
<organism evidence="13 14">
    <name type="scientific">Aminipila luticellarii</name>
    <dbReference type="NCBI Taxonomy" id="2507160"/>
    <lineage>
        <taxon>Bacteria</taxon>
        <taxon>Bacillati</taxon>
        <taxon>Bacillota</taxon>
        <taxon>Clostridia</taxon>
        <taxon>Peptostreptococcales</taxon>
        <taxon>Anaerovoracaceae</taxon>
        <taxon>Aminipila</taxon>
    </lineage>
</organism>
<evidence type="ECO:0000256" key="2">
    <source>
        <dbReference type="ARBA" id="ARBA00004742"/>
    </source>
</evidence>
<evidence type="ECO:0000256" key="5">
    <source>
        <dbReference type="ARBA" id="ARBA00022485"/>
    </source>
</evidence>
<evidence type="ECO:0000256" key="10">
    <source>
        <dbReference type="ARBA" id="ARBA00049406"/>
    </source>
</evidence>
<dbReference type="RefSeq" id="WP_128746585.1">
    <property type="nucleotide sequence ID" value="NZ_CP035281.1"/>
</dbReference>
<dbReference type="InterPro" id="IPR036148">
    <property type="entry name" value="MmgE/PrpD_sf"/>
</dbReference>
<comment type="pathway">
    <text evidence="2">Carbohydrate biosynthesis; gluconeogenesis.</text>
</comment>
<evidence type="ECO:0000256" key="1">
    <source>
        <dbReference type="ARBA" id="ARBA00001966"/>
    </source>
</evidence>
<evidence type="ECO:0000256" key="4">
    <source>
        <dbReference type="ARBA" id="ARBA00022432"/>
    </source>
</evidence>
<keyword evidence="4 11" id="KW-0312">Gluconeogenesis</keyword>
<keyword evidence="6 11" id="KW-0479">Metal-binding</keyword>
<dbReference type="PANTHER" id="PTHR30182:SF1">
    <property type="entry name" value="L-SERINE DEHYDRATASE 1"/>
    <property type="match status" value="1"/>
</dbReference>
<dbReference type="SUPFAM" id="SSF103378">
    <property type="entry name" value="2-methylcitrate dehydratase PrpD"/>
    <property type="match status" value="1"/>
</dbReference>
<dbReference type="NCBIfam" id="TIGR00718">
    <property type="entry name" value="sda_alpha"/>
    <property type="match status" value="1"/>
</dbReference>
<gene>
    <name evidence="13" type="primary">sdaAA</name>
    <name evidence="13" type="ORF">EQM06_11940</name>
</gene>
<dbReference type="GO" id="GO:0051539">
    <property type="term" value="F:4 iron, 4 sulfur cluster binding"/>
    <property type="evidence" value="ECO:0007669"/>
    <property type="project" value="UniProtKB-UniRule"/>
</dbReference>
<dbReference type="GO" id="GO:0046872">
    <property type="term" value="F:metal ion binding"/>
    <property type="evidence" value="ECO:0007669"/>
    <property type="project" value="UniProtKB-KW"/>
</dbReference>
<proteinExistence type="inferred from homology"/>
<evidence type="ECO:0000256" key="3">
    <source>
        <dbReference type="ARBA" id="ARBA00008636"/>
    </source>
</evidence>
<comment type="catalytic activity">
    <reaction evidence="10 11">
        <text>L-serine = pyruvate + NH4(+)</text>
        <dbReference type="Rhea" id="RHEA:19169"/>
        <dbReference type="ChEBI" id="CHEBI:15361"/>
        <dbReference type="ChEBI" id="CHEBI:28938"/>
        <dbReference type="ChEBI" id="CHEBI:33384"/>
        <dbReference type="EC" id="4.3.1.17"/>
    </reaction>
</comment>
<feature type="domain" description="Serine dehydratase-like alpha subunit" evidence="12">
    <location>
        <begin position="16"/>
        <end position="276"/>
    </location>
</feature>
<sequence length="291" mass="30213">MYKNIKELLTLAQERNETLSQIVLENEVKHSEKSPEEILQIMSDRYEVMKNSAKKALEHPTSPEGNLICGIASTQYAYATGEKKNLCGDFINLVMARALSSSEVNASMGKICAMPTAGSCGIVPAVILSVAEERKAAEKDVLMAMITASGFGAIVTENATVAGAEGGCQAECGVAAAMAAAAAVELCGGTPLQSVTAFSLSLMNIMGLVCDPVGGLVQIPCAQRNASQAVNALLSADLAMAGVQSYIDADEVVEAMYKVGKLLPMQLKETALGGVAATCSGACLMKALPQL</sequence>
<dbReference type="InterPro" id="IPR005130">
    <property type="entry name" value="Ser_deHydtase-like_asu"/>
</dbReference>
<comment type="cofactor">
    <cofactor evidence="1 11">
        <name>[4Fe-4S] cluster</name>
        <dbReference type="ChEBI" id="CHEBI:49883"/>
    </cofactor>
</comment>
<keyword evidence="14" id="KW-1185">Reference proteome</keyword>
<dbReference type="InterPro" id="IPR051318">
    <property type="entry name" value="Fe-S_L-Ser"/>
</dbReference>
<comment type="similarity">
    <text evidence="3 11">Belongs to the iron-sulfur dependent L-serine dehydratase family.</text>
</comment>
<dbReference type="Pfam" id="PF03313">
    <property type="entry name" value="SDH_alpha"/>
    <property type="match status" value="1"/>
</dbReference>
<dbReference type="EC" id="4.3.1.17" evidence="11"/>
<protein>
    <recommendedName>
        <fullName evidence="11">L-serine dehydratase</fullName>
        <ecNumber evidence="11">4.3.1.17</ecNumber>
    </recommendedName>
</protein>
<dbReference type="GO" id="GO:0003941">
    <property type="term" value="F:L-serine ammonia-lyase activity"/>
    <property type="evidence" value="ECO:0007669"/>
    <property type="project" value="UniProtKB-UniRule"/>
</dbReference>
<keyword evidence="7 11" id="KW-0408">Iron</keyword>
<evidence type="ECO:0000313" key="14">
    <source>
        <dbReference type="Proteomes" id="UP000287601"/>
    </source>
</evidence>
<evidence type="ECO:0000256" key="8">
    <source>
        <dbReference type="ARBA" id="ARBA00023014"/>
    </source>
</evidence>
<dbReference type="Gene3D" id="1.10.4100.10">
    <property type="entry name" value="2-methylcitrate dehydratase PrpD"/>
    <property type="match status" value="1"/>
</dbReference>
<evidence type="ECO:0000256" key="7">
    <source>
        <dbReference type="ARBA" id="ARBA00023004"/>
    </source>
</evidence>
<dbReference type="InterPro" id="IPR042183">
    <property type="entry name" value="MmgE/PrpD_sf_1"/>
</dbReference>
<keyword evidence="8 11" id="KW-0411">Iron-sulfur</keyword>
<dbReference type="GO" id="GO:0006094">
    <property type="term" value="P:gluconeogenesis"/>
    <property type="evidence" value="ECO:0007669"/>
    <property type="project" value="UniProtKB-KW"/>
</dbReference>
<evidence type="ECO:0000313" key="13">
    <source>
        <dbReference type="EMBL" id="QAT43877.1"/>
    </source>
</evidence>
<dbReference type="OrthoDB" id="9805537at2"/>
<dbReference type="AlphaFoldDB" id="A0A410PY29"/>
<dbReference type="KEGG" id="amij:EQM06_11940"/>
<dbReference type="PANTHER" id="PTHR30182">
    <property type="entry name" value="L-SERINE DEHYDRATASE"/>
    <property type="match status" value="1"/>
</dbReference>
<accession>A0A410PY29</accession>
<dbReference type="InterPro" id="IPR004642">
    <property type="entry name" value="Ser_deHydtase_asu"/>
</dbReference>
<keyword evidence="5 11" id="KW-0004">4Fe-4S</keyword>
<evidence type="ECO:0000256" key="6">
    <source>
        <dbReference type="ARBA" id="ARBA00022723"/>
    </source>
</evidence>
<evidence type="ECO:0000256" key="11">
    <source>
        <dbReference type="RuleBase" id="RU366059"/>
    </source>
</evidence>
<name>A0A410PY29_9FIRM</name>
<evidence type="ECO:0000256" key="9">
    <source>
        <dbReference type="ARBA" id="ARBA00023239"/>
    </source>
</evidence>
<evidence type="ECO:0000259" key="12">
    <source>
        <dbReference type="Pfam" id="PF03313"/>
    </source>
</evidence>
<keyword evidence="9 11" id="KW-0456">Lyase</keyword>